<proteinExistence type="predicted"/>
<comment type="caution">
    <text evidence="1">The sequence shown here is derived from an EMBL/GenBank/DDBJ whole genome shotgun (WGS) entry which is preliminary data.</text>
</comment>
<gene>
    <name evidence="1" type="ORF">PGT21_029772</name>
</gene>
<dbReference type="Proteomes" id="UP000324748">
    <property type="component" value="Unassembled WGS sequence"/>
</dbReference>
<organism evidence="1 2">
    <name type="scientific">Puccinia graminis f. sp. tritici</name>
    <dbReference type="NCBI Taxonomy" id="56615"/>
    <lineage>
        <taxon>Eukaryota</taxon>
        <taxon>Fungi</taxon>
        <taxon>Dikarya</taxon>
        <taxon>Basidiomycota</taxon>
        <taxon>Pucciniomycotina</taxon>
        <taxon>Pucciniomycetes</taxon>
        <taxon>Pucciniales</taxon>
        <taxon>Pucciniaceae</taxon>
        <taxon>Puccinia</taxon>
    </lineage>
</organism>
<evidence type="ECO:0000313" key="2">
    <source>
        <dbReference type="Proteomes" id="UP000324748"/>
    </source>
</evidence>
<name>A0A5B0P8A1_PUCGR</name>
<reference evidence="1 2" key="1">
    <citation type="submission" date="2019-05" db="EMBL/GenBank/DDBJ databases">
        <title>Emergence of the Ug99 lineage of the wheat stem rust pathogen through somatic hybridization.</title>
        <authorList>
            <person name="Li F."/>
            <person name="Upadhyaya N.M."/>
            <person name="Sperschneider J."/>
            <person name="Matny O."/>
            <person name="Nguyen-Phuc H."/>
            <person name="Mago R."/>
            <person name="Raley C."/>
            <person name="Miller M.E."/>
            <person name="Silverstein K.A.T."/>
            <person name="Henningsen E."/>
            <person name="Hirsch C.D."/>
            <person name="Visser B."/>
            <person name="Pretorius Z.A."/>
            <person name="Steffenson B.J."/>
            <person name="Schwessinger B."/>
            <person name="Dodds P.N."/>
            <person name="Figueroa M."/>
        </authorList>
    </citation>
    <scope>NUCLEOTIDE SEQUENCE [LARGE SCALE GENOMIC DNA]</scope>
    <source>
        <strain evidence="1">21-0</strain>
    </source>
</reference>
<dbReference type="AlphaFoldDB" id="A0A5B0P8A1"/>
<dbReference type="EMBL" id="VSWC01000067">
    <property type="protein sequence ID" value="KAA1096834.1"/>
    <property type="molecule type" value="Genomic_DNA"/>
</dbReference>
<sequence>MLIERWKKLESLARVDLPNIQPLHKDPLIRIMFYLGDFMIKYKLMPPDFLRSIQLFQAVDLAHIVNFIMYSRSELLILSIYKPNNCHALVPTLEFLKSHQIFEHLRRAIKALDEEGQRDAVFACLYGVMEFLERKRDKSGTQDRNFEEFSKGFLGSKAPSETIRDPEIWRKMIHNGIQLVQQPPSKEGPWQRMALLTVYFFLVFVDKYDKEVMMEVTQARNIDLDDLRGLIEVMDYIYNFSRDHSSQLGSTKRQHGQIATEETLSEAKRMKQWIEDLNPLLNPTKCQHDPIEIQENPSDGKRIKHWTENLMPLSPITNTYPGIFADLLY</sequence>
<keyword evidence="2" id="KW-1185">Reference proteome</keyword>
<protein>
    <submittedName>
        <fullName evidence="1">Uncharacterized protein</fullName>
    </submittedName>
</protein>
<evidence type="ECO:0000313" key="1">
    <source>
        <dbReference type="EMBL" id="KAA1096834.1"/>
    </source>
</evidence>
<accession>A0A5B0P8A1</accession>